<dbReference type="AlphaFoldDB" id="A0A645EXW2"/>
<reference evidence="1" key="1">
    <citation type="submission" date="2019-08" db="EMBL/GenBank/DDBJ databases">
        <authorList>
            <person name="Kucharzyk K."/>
            <person name="Murdoch R.W."/>
            <person name="Higgins S."/>
            <person name="Loffler F."/>
        </authorList>
    </citation>
    <scope>NUCLEOTIDE SEQUENCE</scope>
</reference>
<accession>A0A645EXW2</accession>
<organism evidence="1">
    <name type="scientific">bioreactor metagenome</name>
    <dbReference type="NCBI Taxonomy" id="1076179"/>
    <lineage>
        <taxon>unclassified sequences</taxon>
        <taxon>metagenomes</taxon>
        <taxon>ecological metagenomes</taxon>
    </lineage>
</organism>
<protein>
    <submittedName>
        <fullName evidence="1">Uncharacterized protein</fullName>
    </submittedName>
</protein>
<dbReference type="EMBL" id="VSSQ01051893">
    <property type="protein sequence ID" value="MPN06009.1"/>
    <property type="molecule type" value="Genomic_DNA"/>
</dbReference>
<proteinExistence type="predicted"/>
<gene>
    <name evidence="1" type="ORF">SDC9_153263</name>
</gene>
<name>A0A645EXW2_9ZZZZ</name>
<sequence length="99" mass="10258">MQCLVFVGPLGDGSELGVVGRFGKPSCKGIACSGWICKGDGVGFNRVCAWVLVAVCPSIQFIGDGICVRTPLGKEILIAGGSLQNCGLHSIECRFSIPS</sequence>
<comment type="caution">
    <text evidence="1">The sequence shown here is derived from an EMBL/GenBank/DDBJ whole genome shotgun (WGS) entry which is preliminary data.</text>
</comment>
<evidence type="ECO:0000313" key="1">
    <source>
        <dbReference type="EMBL" id="MPN06009.1"/>
    </source>
</evidence>